<evidence type="ECO:0000313" key="12">
    <source>
        <dbReference type="EMBL" id="MBA8955168.1"/>
    </source>
</evidence>
<dbReference type="Gene3D" id="2.102.10.10">
    <property type="entry name" value="Rieske [2Fe-2S] iron-sulphur domain"/>
    <property type="match status" value="1"/>
</dbReference>
<feature type="region of interest" description="Disordered" evidence="10">
    <location>
        <begin position="47"/>
        <end position="89"/>
    </location>
</feature>
<keyword evidence="3" id="KW-0001">2Fe-2S</keyword>
<dbReference type="FunFam" id="2.102.10.10:FF:000016">
    <property type="entry name" value="Nitrite reductase/ring-hydroxylating ferredoxin subunit"/>
    <property type="match status" value="1"/>
</dbReference>
<comment type="function">
    <text evidence="1">Iron-sulfur subunit of the cytochrome bc1 complex, an essential component of the respiratory electron transport chain required for ATP synthesis. The bc1 complex catalyzes the oxidation of menaquinol and the reduction of cytochrome c in the respiratory chain. The bc1 complex operates through a Q-cycle mechanism that couples electron transfer to generation of the proton gradient that drives ATP synthesis.</text>
</comment>
<dbReference type="RefSeq" id="WP_182847193.1">
    <property type="nucleotide sequence ID" value="NZ_BAAALP010000040.1"/>
</dbReference>
<protein>
    <recommendedName>
        <fullName evidence="2">Cytochrome bc1 complex Rieske iron-sulfur subunit</fullName>
    </recommendedName>
    <alternativeName>
        <fullName evidence="8">Cytochrome bc1 reductase complex subunit QcrA</fullName>
    </alternativeName>
</protein>
<dbReference type="GO" id="GO:0004497">
    <property type="term" value="F:monooxygenase activity"/>
    <property type="evidence" value="ECO:0007669"/>
    <property type="project" value="UniProtKB-ARBA"/>
</dbReference>
<dbReference type="InterPro" id="IPR036922">
    <property type="entry name" value="Rieske_2Fe-2S_sf"/>
</dbReference>
<dbReference type="Pfam" id="PF00355">
    <property type="entry name" value="Rieske"/>
    <property type="match status" value="1"/>
</dbReference>
<keyword evidence="7" id="KW-1015">Disulfide bond</keyword>
<dbReference type="InterPro" id="IPR017941">
    <property type="entry name" value="Rieske_2Fe-2S"/>
</dbReference>
<dbReference type="GO" id="GO:0016705">
    <property type="term" value="F:oxidoreductase activity, acting on paired donors, with incorporation or reduction of molecular oxygen"/>
    <property type="evidence" value="ECO:0007669"/>
    <property type="project" value="UniProtKB-ARBA"/>
</dbReference>
<reference evidence="12 13" key="1">
    <citation type="submission" date="2020-08" db="EMBL/GenBank/DDBJ databases">
        <title>Genomic Encyclopedia of Type Strains, Phase IV (KMG-IV): sequencing the most valuable type-strain genomes for metagenomic binning, comparative biology and taxonomic classification.</title>
        <authorList>
            <person name="Goeker M."/>
        </authorList>
    </citation>
    <scope>NUCLEOTIDE SEQUENCE [LARGE SCALE GENOMIC DNA]</scope>
    <source>
        <strain evidence="12 13">DSM 44197</strain>
    </source>
</reference>
<evidence type="ECO:0000313" key="13">
    <source>
        <dbReference type="Proteomes" id="UP000572680"/>
    </source>
</evidence>
<proteinExistence type="predicted"/>
<dbReference type="GO" id="GO:0016020">
    <property type="term" value="C:membrane"/>
    <property type="evidence" value="ECO:0007669"/>
    <property type="project" value="InterPro"/>
</dbReference>
<evidence type="ECO:0000256" key="3">
    <source>
        <dbReference type="ARBA" id="ARBA00022714"/>
    </source>
</evidence>
<organism evidence="12 13">
    <name type="scientific">Actinomadura namibiensis</name>
    <dbReference type="NCBI Taxonomy" id="182080"/>
    <lineage>
        <taxon>Bacteria</taxon>
        <taxon>Bacillati</taxon>
        <taxon>Actinomycetota</taxon>
        <taxon>Actinomycetes</taxon>
        <taxon>Streptosporangiales</taxon>
        <taxon>Thermomonosporaceae</taxon>
        <taxon>Actinomadura</taxon>
    </lineage>
</organism>
<keyword evidence="4" id="KW-0479">Metal-binding</keyword>
<evidence type="ECO:0000256" key="4">
    <source>
        <dbReference type="ARBA" id="ARBA00022723"/>
    </source>
</evidence>
<dbReference type="PRINTS" id="PR00162">
    <property type="entry name" value="RIESKE"/>
</dbReference>
<evidence type="ECO:0000256" key="2">
    <source>
        <dbReference type="ARBA" id="ARBA00015816"/>
    </source>
</evidence>
<gene>
    <name evidence="12" type="ORF">HNR61_006842</name>
</gene>
<name>A0A7W3QQD9_ACTNM</name>
<dbReference type="CDD" id="cd03467">
    <property type="entry name" value="Rieske"/>
    <property type="match status" value="1"/>
</dbReference>
<feature type="region of interest" description="Disordered" evidence="10">
    <location>
        <begin position="149"/>
        <end position="174"/>
    </location>
</feature>
<evidence type="ECO:0000256" key="7">
    <source>
        <dbReference type="ARBA" id="ARBA00023157"/>
    </source>
</evidence>
<dbReference type="PROSITE" id="PS51296">
    <property type="entry name" value="RIESKE"/>
    <property type="match status" value="1"/>
</dbReference>
<dbReference type="GO" id="GO:0051537">
    <property type="term" value="F:2 iron, 2 sulfur cluster binding"/>
    <property type="evidence" value="ECO:0007669"/>
    <property type="project" value="UniProtKB-KW"/>
</dbReference>
<comment type="cofactor">
    <cofactor evidence="9">
        <name>[2Fe-2S] cluster</name>
        <dbReference type="ChEBI" id="CHEBI:190135"/>
    </cofactor>
</comment>
<evidence type="ECO:0000256" key="10">
    <source>
        <dbReference type="SAM" id="MobiDB-lite"/>
    </source>
</evidence>
<evidence type="ECO:0000256" key="9">
    <source>
        <dbReference type="ARBA" id="ARBA00034078"/>
    </source>
</evidence>
<evidence type="ECO:0000256" key="5">
    <source>
        <dbReference type="ARBA" id="ARBA00023004"/>
    </source>
</evidence>
<dbReference type="InterPro" id="IPR014349">
    <property type="entry name" value="Rieske_Fe-S_prot"/>
</dbReference>
<evidence type="ECO:0000259" key="11">
    <source>
        <dbReference type="PROSITE" id="PS51296"/>
    </source>
</evidence>
<feature type="compositionally biased region" description="Gly residues" evidence="10">
    <location>
        <begin position="47"/>
        <end position="83"/>
    </location>
</feature>
<accession>A0A7W3QQD9</accession>
<evidence type="ECO:0000256" key="6">
    <source>
        <dbReference type="ARBA" id="ARBA00023014"/>
    </source>
</evidence>
<keyword evidence="5" id="KW-0408">Iron</keyword>
<dbReference type="SUPFAM" id="SSF50022">
    <property type="entry name" value="ISP domain"/>
    <property type="match status" value="1"/>
</dbReference>
<evidence type="ECO:0000256" key="1">
    <source>
        <dbReference type="ARBA" id="ARBA00002494"/>
    </source>
</evidence>
<feature type="region of interest" description="Disordered" evidence="10">
    <location>
        <begin position="1"/>
        <end position="24"/>
    </location>
</feature>
<dbReference type="AlphaFoldDB" id="A0A7W3QQD9"/>
<comment type="caution">
    <text evidence="12">The sequence shown here is derived from an EMBL/GenBank/DDBJ whole genome shotgun (WGS) entry which is preliminary data.</text>
</comment>
<dbReference type="PANTHER" id="PTHR10134">
    <property type="entry name" value="CYTOCHROME B-C1 COMPLEX SUBUNIT RIESKE, MITOCHONDRIAL"/>
    <property type="match status" value="1"/>
</dbReference>
<dbReference type="GO" id="GO:0046872">
    <property type="term" value="F:metal ion binding"/>
    <property type="evidence" value="ECO:0007669"/>
    <property type="project" value="UniProtKB-KW"/>
</dbReference>
<feature type="domain" description="Rieske" evidence="11">
    <location>
        <begin position="81"/>
        <end position="173"/>
    </location>
</feature>
<dbReference type="InterPro" id="IPR005805">
    <property type="entry name" value="Rieske_Fe-S_prot_C"/>
</dbReference>
<keyword evidence="6" id="KW-0411">Iron-sulfur</keyword>
<dbReference type="Proteomes" id="UP000572680">
    <property type="component" value="Unassembled WGS sequence"/>
</dbReference>
<evidence type="ECO:0000256" key="8">
    <source>
        <dbReference type="ARBA" id="ARBA00029586"/>
    </source>
</evidence>
<keyword evidence="13" id="KW-1185">Reference proteome</keyword>
<sequence length="174" mass="16823">MAQDPAVEPDGTTPRGEGAARDATRRGVLFGAGIVGAATLAAACGGSGDDAGQGGQNGGQTGGKAGDQTGSGAGDGSGGGEGLGAASAIPVGGGKVFKDKKVVVTQPAQGQFKAFDATCTHRGCPVGDVSGGTINCPCHGSKFKITDGSVAQGPADKPLQEKQISVEGDRIRLS</sequence>
<dbReference type="EMBL" id="JACJIA010000011">
    <property type="protein sequence ID" value="MBA8955168.1"/>
    <property type="molecule type" value="Genomic_DNA"/>
</dbReference>